<accession>A0A5S4YCR5</accession>
<dbReference type="CDD" id="cd00093">
    <property type="entry name" value="HTH_XRE"/>
    <property type="match status" value="1"/>
</dbReference>
<feature type="domain" description="HTH cro/C1-type" evidence="2">
    <location>
        <begin position="6"/>
        <end position="61"/>
    </location>
</feature>
<dbReference type="InterPro" id="IPR001387">
    <property type="entry name" value="Cro/C1-type_HTH"/>
</dbReference>
<evidence type="ECO:0000259" key="2">
    <source>
        <dbReference type="PROSITE" id="PS50943"/>
    </source>
</evidence>
<dbReference type="GO" id="GO:0003677">
    <property type="term" value="F:DNA binding"/>
    <property type="evidence" value="ECO:0007669"/>
    <property type="project" value="InterPro"/>
</dbReference>
<evidence type="ECO:0000313" key="3">
    <source>
        <dbReference type="EMBL" id="TYO61045.1"/>
    </source>
</evidence>
<evidence type="ECO:0000256" key="1">
    <source>
        <dbReference type="SAM" id="MobiDB-lite"/>
    </source>
</evidence>
<dbReference type="SMART" id="SM00530">
    <property type="entry name" value="HTH_XRE"/>
    <property type="match status" value="1"/>
</dbReference>
<dbReference type="EMBL" id="VSTH01000224">
    <property type="protein sequence ID" value="TYO61045.1"/>
    <property type="molecule type" value="Genomic_DNA"/>
</dbReference>
<dbReference type="Proteomes" id="UP000324797">
    <property type="component" value="Unassembled WGS sequence"/>
</dbReference>
<dbReference type="InterPro" id="IPR010982">
    <property type="entry name" value="Lambda_DNA-bd_dom_sf"/>
</dbReference>
<dbReference type="Gene3D" id="1.10.260.40">
    <property type="entry name" value="lambda repressor-like DNA-binding domains"/>
    <property type="match status" value="1"/>
</dbReference>
<protein>
    <submittedName>
        <fullName evidence="3">Helix-turn-helix transcriptional regulator</fullName>
    </submittedName>
</protein>
<dbReference type="PROSITE" id="PS50943">
    <property type="entry name" value="HTH_CROC1"/>
    <property type="match status" value="1"/>
</dbReference>
<comment type="caution">
    <text evidence="3">The sequence shown here is derived from an EMBL/GenBank/DDBJ whole genome shotgun (WGS) entry which is preliminary data.</text>
</comment>
<feature type="region of interest" description="Disordered" evidence="1">
    <location>
        <begin position="269"/>
        <end position="299"/>
    </location>
</feature>
<dbReference type="SUPFAM" id="SSF47413">
    <property type="entry name" value="lambda repressor-like DNA-binding domains"/>
    <property type="match status" value="1"/>
</dbReference>
<organism evidence="3 4">
    <name type="scientific">Bradyrhizobium hipponense</name>
    <dbReference type="NCBI Taxonomy" id="2605638"/>
    <lineage>
        <taxon>Bacteria</taxon>
        <taxon>Pseudomonadati</taxon>
        <taxon>Pseudomonadota</taxon>
        <taxon>Alphaproteobacteria</taxon>
        <taxon>Hyphomicrobiales</taxon>
        <taxon>Nitrobacteraceae</taxon>
        <taxon>Bradyrhizobium</taxon>
    </lineage>
</organism>
<gene>
    <name evidence="3" type="ORF">FXV83_40340</name>
</gene>
<keyword evidence="4" id="KW-1185">Reference proteome</keyword>
<sequence>MNPIILKTLRRRKGWSQERLAEMAKVNKQTISRIERGEPENPRENTIKRLAHALGAEPAQLTLEAVTPESGHSEPVRRTRPSGFGVSKNANNFLYLISERYFVRPWQVMELAPLLFCWAAEMSLRERRRRLTKLEEACQAARVLEKEMPHLPPPNFMYSEEKIAAESRSIDAHDIFGMCFGDDDFSEGPSHSLGDDEDNPFAVFLTKLVEQISDVATFEGFSPIDYPCFEVCHEEAFEMVGGDETLADRILSGVVDLYEMPKDLQGIVGRTPPPLLGHQHQDRSSANDESLRPSIRSGC</sequence>
<proteinExistence type="predicted"/>
<name>A0A5S4YCR5_9BRAD</name>
<dbReference type="AlphaFoldDB" id="A0A5S4YCR5"/>
<feature type="compositionally biased region" description="Basic and acidic residues" evidence="1">
    <location>
        <begin position="279"/>
        <end position="291"/>
    </location>
</feature>
<reference evidence="3 4" key="1">
    <citation type="submission" date="2019-08" db="EMBL/GenBank/DDBJ databases">
        <title>Bradyrhizobium hipponensis sp. nov., a rhizobium isolated from a Lupinus angustifolius root nodule in Tunisia.</title>
        <authorList>
            <person name="Off K."/>
            <person name="Rejili M."/>
            <person name="Mars M."/>
            <person name="Brachmann A."/>
            <person name="Marin M."/>
        </authorList>
    </citation>
    <scope>NUCLEOTIDE SEQUENCE [LARGE SCALE GENOMIC DNA]</scope>
    <source>
        <strain evidence="4">aSej3</strain>
    </source>
</reference>
<evidence type="ECO:0000313" key="4">
    <source>
        <dbReference type="Proteomes" id="UP000324797"/>
    </source>
</evidence>
<dbReference type="Pfam" id="PF01381">
    <property type="entry name" value="HTH_3"/>
    <property type="match status" value="1"/>
</dbReference>